<feature type="chain" id="PRO_5015499643" description="TonB-dependent receptor" evidence="1">
    <location>
        <begin position="33"/>
        <end position="135"/>
    </location>
</feature>
<evidence type="ECO:0000256" key="1">
    <source>
        <dbReference type="SAM" id="SignalP"/>
    </source>
</evidence>
<evidence type="ECO:0000313" key="3">
    <source>
        <dbReference type="Proteomes" id="UP000238882"/>
    </source>
</evidence>
<dbReference type="Pfam" id="PF13715">
    <property type="entry name" value="CarbopepD_reg_2"/>
    <property type="match status" value="1"/>
</dbReference>
<protein>
    <recommendedName>
        <fullName evidence="4">TonB-dependent receptor</fullName>
    </recommendedName>
</protein>
<dbReference type="InterPro" id="IPR008969">
    <property type="entry name" value="CarboxyPept-like_regulatory"/>
</dbReference>
<accession>A0A2S7WKL9</accession>
<dbReference type="EMBL" id="MSCN01000001">
    <property type="protein sequence ID" value="PQJ78139.1"/>
    <property type="molecule type" value="Genomic_DNA"/>
</dbReference>
<proteinExistence type="predicted"/>
<feature type="signal peptide" evidence="1">
    <location>
        <begin position="1"/>
        <end position="32"/>
    </location>
</feature>
<gene>
    <name evidence="2" type="ORF">BTO18_02555</name>
</gene>
<dbReference type="AlphaFoldDB" id="A0A2S7WKL9"/>
<comment type="caution">
    <text evidence="2">The sequence shown here is derived from an EMBL/GenBank/DDBJ whole genome shotgun (WGS) entry which is preliminary data.</text>
</comment>
<dbReference type="RefSeq" id="WP_105014720.1">
    <property type="nucleotide sequence ID" value="NZ_MSCN01000001.1"/>
</dbReference>
<keyword evidence="3" id="KW-1185">Reference proteome</keyword>
<evidence type="ECO:0000313" key="2">
    <source>
        <dbReference type="EMBL" id="PQJ78139.1"/>
    </source>
</evidence>
<organism evidence="2 3">
    <name type="scientific">Polaribacter porphyrae</name>
    <dbReference type="NCBI Taxonomy" id="1137780"/>
    <lineage>
        <taxon>Bacteria</taxon>
        <taxon>Pseudomonadati</taxon>
        <taxon>Bacteroidota</taxon>
        <taxon>Flavobacteriia</taxon>
        <taxon>Flavobacteriales</taxon>
        <taxon>Flavobacteriaceae</taxon>
    </lineage>
</organism>
<evidence type="ECO:0008006" key="4">
    <source>
        <dbReference type="Google" id="ProtNLM"/>
    </source>
</evidence>
<sequence>MKTTKTLTIKNNKLLLCGLFFSLFLLSNTAIAQIQVKGIVKGKTETEIEVLNGASIYLKGTNVGTSSNKKGEYNFPQQLKVGDVLVFTYLGYLKKSIKIKENTSTLNVTLIEDDNQMLGALNTNKRFKSKRLKTQ</sequence>
<dbReference type="Gene3D" id="2.60.40.1120">
    <property type="entry name" value="Carboxypeptidase-like, regulatory domain"/>
    <property type="match status" value="1"/>
</dbReference>
<name>A0A2S7WKL9_9FLAO</name>
<dbReference type="SUPFAM" id="SSF49464">
    <property type="entry name" value="Carboxypeptidase regulatory domain-like"/>
    <property type="match status" value="1"/>
</dbReference>
<reference evidence="2 3" key="1">
    <citation type="submission" date="2016-12" db="EMBL/GenBank/DDBJ databases">
        <title>Trade-off between light-utilization and light-protection in marine flavobacteria.</title>
        <authorList>
            <person name="Kumagai Y."/>
            <person name="Yoshizawa S."/>
            <person name="Kogure K."/>
            <person name="Iwasaki W."/>
        </authorList>
    </citation>
    <scope>NUCLEOTIDE SEQUENCE [LARGE SCALE GENOMIC DNA]</scope>
    <source>
        <strain evidence="2 3">NBRC 108759</strain>
    </source>
</reference>
<keyword evidence="1" id="KW-0732">Signal</keyword>
<dbReference type="OrthoDB" id="9768177at2"/>
<dbReference type="Proteomes" id="UP000238882">
    <property type="component" value="Unassembled WGS sequence"/>
</dbReference>